<feature type="transmembrane region" description="Helical" evidence="1">
    <location>
        <begin position="28"/>
        <end position="48"/>
    </location>
</feature>
<keyword evidence="1" id="KW-1133">Transmembrane helix</keyword>
<keyword evidence="3" id="KW-1185">Reference proteome</keyword>
<dbReference type="AlphaFoldDB" id="A0A2H3DWW3"/>
<dbReference type="Proteomes" id="UP000217790">
    <property type="component" value="Unassembled WGS sequence"/>
</dbReference>
<evidence type="ECO:0000313" key="3">
    <source>
        <dbReference type="Proteomes" id="UP000217790"/>
    </source>
</evidence>
<evidence type="ECO:0000313" key="2">
    <source>
        <dbReference type="EMBL" id="PBK98354.1"/>
    </source>
</evidence>
<gene>
    <name evidence="2" type="ORF">ARMGADRAFT_574531</name>
</gene>
<reference evidence="3" key="1">
    <citation type="journal article" date="2017" name="Nat. Ecol. Evol.">
        <title>Genome expansion and lineage-specific genetic innovations in the forest pathogenic fungi Armillaria.</title>
        <authorList>
            <person name="Sipos G."/>
            <person name="Prasanna A.N."/>
            <person name="Walter M.C."/>
            <person name="O'Connor E."/>
            <person name="Balint B."/>
            <person name="Krizsan K."/>
            <person name="Kiss B."/>
            <person name="Hess J."/>
            <person name="Varga T."/>
            <person name="Slot J."/>
            <person name="Riley R."/>
            <person name="Boka B."/>
            <person name="Rigling D."/>
            <person name="Barry K."/>
            <person name="Lee J."/>
            <person name="Mihaltcheva S."/>
            <person name="LaButti K."/>
            <person name="Lipzen A."/>
            <person name="Waldron R."/>
            <person name="Moloney N.M."/>
            <person name="Sperisen C."/>
            <person name="Kredics L."/>
            <person name="Vagvoelgyi C."/>
            <person name="Patrignani A."/>
            <person name="Fitzpatrick D."/>
            <person name="Nagy I."/>
            <person name="Doyle S."/>
            <person name="Anderson J.B."/>
            <person name="Grigoriev I.V."/>
            <person name="Gueldener U."/>
            <person name="Muensterkoetter M."/>
            <person name="Nagy L.G."/>
        </authorList>
    </citation>
    <scope>NUCLEOTIDE SEQUENCE [LARGE SCALE GENOMIC DNA]</scope>
    <source>
        <strain evidence="3">Ar21-2</strain>
    </source>
</reference>
<organism evidence="2 3">
    <name type="scientific">Armillaria gallica</name>
    <name type="common">Bulbous honey fungus</name>
    <name type="synonym">Armillaria bulbosa</name>
    <dbReference type="NCBI Taxonomy" id="47427"/>
    <lineage>
        <taxon>Eukaryota</taxon>
        <taxon>Fungi</taxon>
        <taxon>Dikarya</taxon>
        <taxon>Basidiomycota</taxon>
        <taxon>Agaricomycotina</taxon>
        <taxon>Agaricomycetes</taxon>
        <taxon>Agaricomycetidae</taxon>
        <taxon>Agaricales</taxon>
        <taxon>Marasmiineae</taxon>
        <taxon>Physalacriaceae</taxon>
        <taxon>Armillaria</taxon>
    </lineage>
</organism>
<keyword evidence="1" id="KW-0472">Membrane</keyword>
<proteinExistence type="predicted"/>
<name>A0A2H3DWW3_ARMGA</name>
<protein>
    <submittedName>
        <fullName evidence="2">Uncharacterized protein</fullName>
    </submittedName>
</protein>
<accession>A0A2H3DWW3</accession>
<sequence>MSTIHVSRHYAIRIHTYRGRPDCTARLLSCYLFCVLTALSSVFVYTYFYVCDFDPDVVGWPVICRCIELFLKNRRLLGIHFPARATFRYDVLSFTCPLDALLTCTLKQRENSEHKENSDVLEDGMRY</sequence>
<dbReference type="EMBL" id="KZ293648">
    <property type="protein sequence ID" value="PBK98354.1"/>
    <property type="molecule type" value="Genomic_DNA"/>
</dbReference>
<dbReference type="InParanoid" id="A0A2H3DWW3"/>
<keyword evidence="1" id="KW-0812">Transmembrane</keyword>
<evidence type="ECO:0000256" key="1">
    <source>
        <dbReference type="SAM" id="Phobius"/>
    </source>
</evidence>